<name>D8QWI6_SELML</name>
<dbReference type="GO" id="GO:0046872">
    <property type="term" value="F:metal ion binding"/>
    <property type="evidence" value="ECO:0007669"/>
    <property type="project" value="UniProtKB-KW"/>
</dbReference>
<dbReference type="Proteomes" id="UP000001514">
    <property type="component" value="Unassembled WGS sequence"/>
</dbReference>
<feature type="binding site" evidence="5">
    <location>
        <position position="320"/>
    </location>
    <ligand>
        <name>Zn(2+)</name>
        <dbReference type="ChEBI" id="CHEBI:29105"/>
    </ligand>
</feature>
<reference evidence="9 10" key="1">
    <citation type="journal article" date="2011" name="Science">
        <title>The Selaginella genome identifies genetic changes associated with the evolution of vascular plants.</title>
        <authorList>
            <person name="Banks J.A."/>
            <person name="Nishiyama T."/>
            <person name="Hasebe M."/>
            <person name="Bowman J.L."/>
            <person name="Gribskov M."/>
            <person name="dePamphilis C."/>
            <person name="Albert V.A."/>
            <person name="Aono N."/>
            <person name="Aoyama T."/>
            <person name="Ambrose B.A."/>
            <person name="Ashton N.W."/>
            <person name="Axtell M.J."/>
            <person name="Barker E."/>
            <person name="Barker M.S."/>
            <person name="Bennetzen J.L."/>
            <person name="Bonawitz N.D."/>
            <person name="Chapple C."/>
            <person name="Cheng C."/>
            <person name="Correa L.G."/>
            <person name="Dacre M."/>
            <person name="DeBarry J."/>
            <person name="Dreyer I."/>
            <person name="Elias M."/>
            <person name="Engstrom E.M."/>
            <person name="Estelle M."/>
            <person name="Feng L."/>
            <person name="Finet C."/>
            <person name="Floyd S.K."/>
            <person name="Frommer W.B."/>
            <person name="Fujita T."/>
            <person name="Gramzow L."/>
            <person name="Gutensohn M."/>
            <person name="Harholt J."/>
            <person name="Hattori M."/>
            <person name="Heyl A."/>
            <person name="Hirai T."/>
            <person name="Hiwatashi Y."/>
            <person name="Ishikawa M."/>
            <person name="Iwata M."/>
            <person name="Karol K.G."/>
            <person name="Koehler B."/>
            <person name="Kolukisaoglu U."/>
            <person name="Kubo M."/>
            <person name="Kurata T."/>
            <person name="Lalonde S."/>
            <person name="Li K."/>
            <person name="Li Y."/>
            <person name="Litt A."/>
            <person name="Lyons E."/>
            <person name="Manning G."/>
            <person name="Maruyama T."/>
            <person name="Michael T.P."/>
            <person name="Mikami K."/>
            <person name="Miyazaki S."/>
            <person name="Morinaga S."/>
            <person name="Murata T."/>
            <person name="Mueller-Roeber B."/>
            <person name="Nelson D.R."/>
            <person name="Obara M."/>
            <person name="Oguri Y."/>
            <person name="Olmstead R.G."/>
            <person name="Onodera N."/>
            <person name="Petersen B.L."/>
            <person name="Pils B."/>
            <person name="Prigge M."/>
            <person name="Rensing S.A."/>
            <person name="Riano-Pachon D.M."/>
            <person name="Roberts A.W."/>
            <person name="Sato Y."/>
            <person name="Scheller H.V."/>
            <person name="Schulz B."/>
            <person name="Schulz C."/>
            <person name="Shakirov E.V."/>
            <person name="Shibagaki N."/>
            <person name="Shinohara N."/>
            <person name="Shippen D.E."/>
            <person name="Soerensen I."/>
            <person name="Sotooka R."/>
            <person name="Sugimoto N."/>
            <person name="Sugita M."/>
            <person name="Sumikawa N."/>
            <person name="Tanurdzic M."/>
            <person name="Theissen G."/>
            <person name="Ulvskov P."/>
            <person name="Wakazuki S."/>
            <person name="Weng J.K."/>
            <person name="Willats W.W."/>
            <person name="Wipf D."/>
            <person name="Wolf P.G."/>
            <person name="Yang L."/>
            <person name="Zimmer A.D."/>
            <person name="Zhu Q."/>
            <person name="Mitros T."/>
            <person name="Hellsten U."/>
            <person name="Loque D."/>
            <person name="Otillar R."/>
            <person name="Salamov A."/>
            <person name="Schmutz J."/>
            <person name="Shapiro H."/>
            <person name="Lindquist E."/>
            <person name="Lucas S."/>
            <person name="Rokhsar D."/>
            <person name="Grigoriev I.V."/>
        </authorList>
    </citation>
    <scope>NUCLEOTIDE SEQUENCE [LARGE SCALE GENOMIC DNA]</scope>
</reference>
<dbReference type="KEGG" id="smo:SELMODRAFT_79950"/>
<evidence type="ECO:0000313" key="10">
    <source>
        <dbReference type="Proteomes" id="UP000001514"/>
    </source>
</evidence>
<dbReference type="FunCoup" id="D8QWI6">
    <property type="interactions" value="2416"/>
</dbReference>
<dbReference type="Gramene" id="EFJ24378">
    <property type="protein sequence ID" value="EFJ24378"/>
    <property type="gene ID" value="SELMODRAFT_174455"/>
</dbReference>
<dbReference type="OMA" id="EVPSWYA"/>
<keyword evidence="3 7" id="KW-1133">Transmembrane helix</keyword>
<comment type="subcellular location">
    <subcellularLocation>
        <location evidence="1">Membrane</location>
        <topology evidence="1">Multi-pass membrane protein</topology>
    </subcellularLocation>
</comment>
<dbReference type="GO" id="GO:0038023">
    <property type="term" value="F:signaling receptor activity"/>
    <property type="evidence" value="ECO:0000318"/>
    <property type="project" value="GO_Central"/>
</dbReference>
<organism evidence="10">
    <name type="scientific">Selaginella moellendorffii</name>
    <name type="common">Spikemoss</name>
    <dbReference type="NCBI Taxonomy" id="88036"/>
    <lineage>
        <taxon>Eukaryota</taxon>
        <taxon>Viridiplantae</taxon>
        <taxon>Streptophyta</taxon>
        <taxon>Embryophyta</taxon>
        <taxon>Tracheophyta</taxon>
        <taxon>Lycopodiopsida</taxon>
        <taxon>Selaginellales</taxon>
        <taxon>Selaginellaceae</taxon>
        <taxon>Selaginella</taxon>
    </lineage>
</organism>
<dbReference type="AlphaFoldDB" id="D8QWI6"/>
<feature type="transmembrane region" description="Helical" evidence="7">
    <location>
        <begin position="254"/>
        <end position="274"/>
    </location>
</feature>
<dbReference type="PANTHER" id="PTHR20855:SF115">
    <property type="entry name" value="HEPTAHELICAL TRANSMEMBRANE PROTEIN 1"/>
    <property type="match status" value="1"/>
</dbReference>
<accession>D8QWI6</accession>
<dbReference type="InterPro" id="IPR004254">
    <property type="entry name" value="AdipoR/HlyIII-related"/>
</dbReference>
<feature type="transmembrane region" description="Helical" evidence="7">
    <location>
        <begin position="191"/>
        <end position="212"/>
    </location>
</feature>
<evidence type="ECO:0000256" key="5">
    <source>
        <dbReference type="PIRSR" id="PIRSR604254-1"/>
    </source>
</evidence>
<feature type="compositionally biased region" description="Low complexity" evidence="6">
    <location>
        <begin position="32"/>
        <end position="54"/>
    </location>
</feature>
<dbReference type="GO" id="GO:0009725">
    <property type="term" value="P:response to hormone"/>
    <property type="evidence" value="ECO:0000318"/>
    <property type="project" value="GO_Central"/>
</dbReference>
<evidence type="ECO:0000256" key="1">
    <source>
        <dbReference type="ARBA" id="ARBA00004141"/>
    </source>
</evidence>
<proteinExistence type="predicted"/>
<dbReference type="KEGG" id="smo:SELMODRAFT_174455"/>
<dbReference type="HOGENOM" id="CLU_023075_4_1_1"/>
<evidence type="ECO:0000256" key="7">
    <source>
        <dbReference type="SAM" id="Phobius"/>
    </source>
</evidence>
<dbReference type="GO" id="GO:0009744">
    <property type="term" value="P:response to sucrose"/>
    <property type="evidence" value="ECO:0007669"/>
    <property type="project" value="UniProtKB-ARBA"/>
</dbReference>
<gene>
    <name evidence="8" type="ORF">SELMODRAFT_174455</name>
    <name evidence="9" type="ORF">SELMODRAFT_79950</name>
</gene>
<keyword evidence="10" id="KW-1185">Reference proteome</keyword>
<evidence type="ECO:0000256" key="4">
    <source>
        <dbReference type="ARBA" id="ARBA00023136"/>
    </source>
</evidence>
<feature type="transmembrane region" description="Helical" evidence="7">
    <location>
        <begin position="155"/>
        <end position="179"/>
    </location>
</feature>
<feature type="transmembrane region" description="Helical" evidence="7">
    <location>
        <begin position="280"/>
        <end position="302"/>
    </location>
</feature>
<keyword evidence="5" id="KW-0479">Metal-binding</keyword>
<dbReference type="GO" id="GO:0016020">
    <property type="term" value="C:membrane"/>
    <property type="evidence" value="ECO:0007669"/>
    <property type="project" value="UniProtKB-SubCell"/>
</dbReference>
<evidence type="ECO:0000256" key="6">
    <source>
        <dbReference type="SAM" id="MobiDB-lite"/>
    </source>
</evidence>
<dbReference type="EMBL" id="GL377568">
    <property type="protein sequence ID" value="EFJ35643.1"/>
    <property type="molecule type" value="Genomic_DNA"/>
</dbReference>
<keyword evidence="4 7" id="KW-0472">Membrane</keyword>
<evidence type="ECO:0000313" key="8">
    <source>
        <dbReference type="EMBL" id="EFJ24378.1"/>
    </source>
</evidence>
<feature type="binding site" evidence="5">
    <location>
        <position position="324"/>
    </location>
    <ligand>
        <name>Zn(2+)</name>
        <dbReference type="ChEBI" id="CHEBI:29105"/>
    </ligand>
</feature>
<evidence type="ECO:0000256" key="2">
    <source>
        <dbReference type="ARBA" id="ARBA00022692"/>
    </source>
</evidence>
<feature type="transmembrane region" description="Helical" evidence="7">
    <location>
        <begin position="115"/>
        <end position="135"/>
    </location>
</feature>
<feature type="compositionally biased region" description="Polar residues" evidence="6">
    <location>
        <begin position="1"/>
        <end position="22"/>
    </location>
</feature>
<evidence type="ECO:0000313" key="9">
    <source>
        <dbReference type="EMBL" id="EFJ35643.1"/>
    </source>
</evidence>
<keyword evidence="5" id="KW-0862">Zinc</keyword>
<sequence length="351" mass="39245">MGCTTHKPTTTNSPLRQQQRSESVLEKRAVVKEVTVSTASASSSGDHPSSSSSTQAGDGKKKKIWVTIKEQYELVEYQALPDYLRDNEYILKYYRADWPLKHTLLSIFSVHNETLNIWTHLVGFAIFLALTIYAAVNDESIAAGVPVAPAEFARWPFFVFLLGAMTCLLTSSTSHLLSCHSRSVSSLMWRLDYAGIAVMIATSFYPPIYYVFHCQPLWQFVYLAGITLFGIGAVFVTVIPCLHSPKFRIFRTMLFVSMGLSGVIPGAHAVVQNWNMPMCFVVLGYELAMVVFYLSGTLVYAARIPERWKPGFFDIAGHSHQIFHVMVILGAYAHYKAALVVMEWRASTIGC</sequence>
<dbReference type="InParanoid" id="D8QWI6"/>
<protein>
    <submittedName>
        <fullName evidence="9">Uncharacterized protein</fullName>
    </submittedName>
</protein>
<keyword evidence="2 7" id="KW-0812">Transmembrane</keyword>
<feature type="region of interest" description="Disordered" evidence="6">
    <location>
        <begin position="1"/>
        <end position="57"/>
    </location>
</feature>
<evidence type="ECO:0000256" key="3">
    <source>
        <dbReference type="ARBA" id="ARBA00022989"/>
    </source>
</evidence>
<dbReference type="EMBL" id="GL377590">
    <property type="protein sequence ID" value="EFJ24378.1"/>
    <property type="molecule type" value="Genomic_DNA"/>
</dbReference>
<dbReference type="Gramene" id="EFJ35643">
    <property type="protein sequence ID" value="EFJ35643"/>
    <property type="gene ID" value="SELMODRAFT_79950"/>
</dbReference>
<feature type="binding site" evidence="5">
    <location>
        <position position="175"/>
    </location>
    <ligand>
        <name>Zn(2+)</name>
        <dbReference type="ChEBI" id="CHEBI:29105"/>
    </ligand>
</feature>
<dbReference type="eggNOG" id="KOG0748">
    <property type="taxonomic scope" value="Eukaryota"/>
</dbReference>
<feature type="transmembrane region" description="Helical" evidence="7">
    <location>
        <begin position="218"/>
        <end position="242"/>
    </location>
</feature>
<dbReference type="PANTHER" id="PTHR20855">
    <property type="entry name" value="ADIPOR/PROGESTIN RECEPTOR-RELATED"/>
    <property type="match status" value="1"/>
</dbReference>
<dbReference type="Pfam" id="PF03006">
    <property type="entry name" value="HlyIII"/>
    <property type="match status" value="1"/>
</dbReference>
<dbReference type="STRING" id="88036.D8QWI6"/>